<dbReference type="Gene3D" id="1.10.10.10">
    <property type="entry name" value="Winged helix-like DNA-binding domain superfamily/Winged helix DNA-binding domain"/>
    <property type="match status" value="1"/>
</dbReference>
<feature type="domain" description="RNA polymerase sigma-70 region 2" evidence="5">
    <location>
        <begin position="27"/>
        <end position="97"/>
    </location>
</feature>
<dbReference type="Gene3D" id="1.10.1740.10">
    <property type="match status" value="1"/>
</dbReference>
<dbReference type="InterPro" id="IPR039425">
    <property type="entry name" value="RNA_pol_sigma-70-like"/>
</dbReference>
<evidence type="ECO:0000256" key="4">
    <source>
        <dbReference type="ARBA" id="ARBA00023163"/>
    </source>
</evidence>
<name>A0ABS9BQP9_9BACT</name>
<keyword evidence="4" id="KW-0804">Transcription</keyword>
<evidence type="ECO:0000259" key="5">
    <source>
        <dbReference type="Pfam" id="PF04542"/>
    </source>
</evidence>
<evidence type="ECO:0000313" key="7">
    <source>
        <dbReference type="Proteomes" id="UP001201449"/>
    </source>
</evidence>
<comment type="similarity">
    <text evidence="1">Belongs to the sigma-70 factor family. ECF subfamily.</text>
</comment>
<evidence type="ECO:0000256" key="3">
    <source>
        <dbReference type="ARBA" id="ARBA00023082"/>
    </source>
</evidence>
<accession>A0ABS9BQP9</accession>
<keyword evidence="3" id="KW-0731">Sigma factor</keyword>
<dbReference type="RefSeq" id="WP_234860507.1">
    <property type="nucleotide sequence ID" value="NZ_JAKEVZ010000003.1"/>
</dbReference>
<evidence type="ECO:0000313" key="6">
    <source>
        <dbReference type="EMBL" id="MCF1750401.1"/>
    </source>
</evidence>
<dbReference type="Proteomes" id="UP001201449">
    <property type="component" value="Unassembled WGS sequence"/>
</dbReference>
<comment type="caution">
    <text evidence="6">The sequence shown here is derived from an EMBL/GenBank/DDBJ whole genome shotgun (WGS) entry which is preliminary data.</text>
</comment>
<dbReference type="EMBL" id="JAKEVZ010000003">
    <property type="protein sequence ID" value="MCF1750401.1"/>
    <property type="molecule type" value="Genomic_DNA"/>
</dbReference>
<sequence length="186" mass="22160">MQKDTFYTQEQLVDGVRANDAAILRWLYQSQFPKIRKFVLDNNGDEDQAKDLFQEAFIAFWNNVKDNKFTPENGSALTGYLYQIAKNKWLDFLRSSQFKKTVLLQTEHDKIDEEEDNDWMQYRTLVAAEINNLGDNCREILRRFYFAKESMELIAKAFQWTEATARNTKYRCIQRLREKVKTQIKS</sequence>
<dbReference type="InterPro" id="IPR014284">
    <property type="entry name" value="RNA_pol_sigma-70_dom"/>
</dbReference>
<dbReference type="Pfam" id="PF04542">
    <property type="entry name" value="Sigma70_r2"/>
    <property type="match status" value="1"/>
</dbReference>
<dbReference type="SUPFAM" id="SSF88659">
    <property type="entry name" value="Sigma3 and sigma4 domains of RNA polymerase sigma factors"/>
    <property type="match status" value="1"/>
</dbReference>
<dbReference type="SUPFAM" id="SSF88946">
    <property type="entry name" value="Sigma2 domain of RNA polymerase sigma factors"/>
    <property type="match status" value="1"/>
</dbReference>
<evidence type="ECO:0000256" key="1">
    <source>
        <dbReference type="ARBA" id="ARBA00010641"/>
    </source>
</evidence>
<reference evidence="6 7" key="1">
    <citation type="submission" date="2022-01" db="EMBL/GenBank/DDBJ databases">
        <title>Mariniradius saccharolyticus sp. nov., isolated from sediment of a river.</title>
        <authorList>
            <person name="Liu H."/>
        </authorList>
    </citation>
    <scope>NUCLEOTIDE SEQUENCE [LARGE SCALE GENOMIC DNA]</scope>
    <source>
        <strain evidence="6 7">RY-2</strain>
    </source>
</reference>
<keyword evidence="7" id="KW-1185">Reference proteome</keyword>
<dbReference type="InterPro" id="IPR036388">
    <property type="entry name" value="WH-like_DNA-bd_sf"/>
</dbReference>
<dbReference type="PANTHER" id="PTHR43133:SF46">
    <property type="entry name" value="RNA POLYMERASE SIGMA-70 FACTOR ECF SUBFAMILY"/>
    <property type="match status" value="1"/>
</dbReference>
<keyword evidence="2" id="KW-0805">Transcription regulation</keyword>
<gene>
    <name evidence="6" type="ORF">L0U89_04900</name>
</gene>
<dbReference type="InterPro" id="IPR007627">
    <property type="entry name" value="RNA_pol_sigma70_r2"/>
</dbReference>
<evidence type="ECO:0000256" key="2">
    <source>
        <dbReference type="ARBA" id="ARBA00023015"/>
    </source>
</evidence>
<dbReference type="InterPro" id="IPR013325">
    <property type="entry name" value="RNA_pol_sigma_r2"/>
</dbReference>
<organism evidence="6 7">
    <name type="scientific">Mariniradius sediminis</name>
    <dbReference type="NCBI Taxonomy" id="2909237"/>
    <lineage>
        <taxon>Bacteria</taxon>
        <taxon>Pseudomonadati</taxon>
        <taxon>Bacteroidota</taxon>
        <taxon>Cytophagia</taxon>
        <taxon>Cytophagales</taxon>
        <taxon>Cyclobacteriaceae</taxon>
        <taxon>Mariniradius</taxon>
    </lineage>
</organism>
<dbReference type="PANTHER" id="PTHR43133">
    <property type="entry name" value="RNA POLYMERASE ECF-TYPE SIGMA FACTO"/>
    <property type="match status" value="1"/>
</dbReference>
<dbReference type="NCBIfam" id="TIGR02937">
    <property type="entry name" value="sigma70-ECF"/>
    <property type="match status" value="1"/>
</dbReference>
<dbReference type="InterPro" id="IPR013324">
    <property type="entry name" value="RNA_pol_sigma_r3/r4-like"/>
</dbReference>
<proteinExistence type="inferred from homology"/>
<protein>
    <submittedName>
        <fullName evidence="6">Sigma-70 family RNA polymerase sigma factor</fullName>
    </submittedName>
</protein>